<sequence length="188" mass="20243">MLTPRFGGALRHAAQLHRNQTRKGTTTPYISHLMAVSALVLEHGGDEDQAIAGLLHDAIEDAGETRESLEKVYGARVARIVEECSDCDGTEPRPDWTTRKRGYIDAIAAKSDDAVLVTGCDKLHNAESILADFHATGPAVFERFTAGRDGTLWYYDTLATALAGRAPADLAARLRRIVSGLLDAAEAA</sequence>
<protein>
    <submittedName>
        <fullName evidence="1">Bifunctional (P)ppGpp synthase/hydrolase SpoT</fullName>
    </submittedName>
</protein>
<name>A0A1X6Z924_9RHOB</name>
<dbReference type="RefSeq" id="WP_085817922.1">
    <property type="nucleotide sequence ID" value="NZ_FWFU01000003.1"/>
</dbReference>
<dbReference type="InterPro" id="IPR052194">
    <property type="entry name" value="MESH1"/>
</dbReference>
<dbReference type="SUPFAM" id="SSF109604">
    <property type="entry name" value="HD-domain/PDEase-like"/>
    <property type="match status" value="1"/>
</dbReference>
<dbReference type="AlphaFoldDB" id="A0A1X6Z924"/>
<dbReference type="GO" id="GO:0008893">
    <property type="term" value="F:guanosine-3',5'-bis(diphosphate) 3'-diphosphatase activity"/>
    <property type="evidence" value="ECO:0007669"/>
    <property type="project" value="TreeGrafter"/>
</dbReference>
<gene>
    <name evidence="1" type="primary">spoT</name>
    <name evidence="1" type="ORF">ROH8110_02284</name>
</gene>
<dbReference type="Proteomes" id="UP000193207">
    <property type="component" value="Unassembled WGS sequence"/>
</dbReference>
<proteinExistence type="predicted"/>
<keyword evidence="2" id="KW-1185">Reference proteome</keyword>
<dbReference type="PANTHER" id="PTHR46246:SF1">
    <property type="entry name" value="GUANOSINE-3',5'-BIS(DIPHOSPHATE) 3'-PYROPHOSPHOHYDROLASE MESH1"/>
    <property type="match status" value="1"/>
</dbReference>
<evidence type="ECO:0000313" key="1">
    <source>
        <dbReference type="EMBL" id="SLN43883.1"/>
    </source>
</evidence>
<dbReference type="PANTHER" id="PTHR46246">
    <property type="entry name" value="GUANOSINE-3',5'-BIS(DIPHOSPHATE) 3'-PYROPHOSPHOHYDROLASE MESH1"/>
    <property type="match status" value="1"/>
</dbReference>
<reference evidence="1 2" key="1">
    <citation type="submission" date="2017-03" db="EMBL/GenBank/DDBJ databases">
        <authorList>
            <person name="Afonso C.L."/>
            <person name="Miller P.J."/>
            <person name="Scott M.A."/>
            <person name="Spackman E."/>
            <person name="Goraichik I."/>
            <person name="Dimitrov K.M."/>
            <person name="Suarez D.L."/>
            <person name="Swayne D.E."/>
        </authorList>
    </citation>
    <scope>NUCLEOTIDE SEQUENCE [LARGE SCALE GENOMIC DNA]</scope>
    <source>
        <strain evidence="1 2">CECT 8110</strain>
    </source>
</reference>
<dbReference type="OrthoDB" id="9802385at2"/>
<dbReference type="EMBL" id="FWFU01000003">
    <property type="protein sequence ID" value="SLN43883.1"/>
    <property type="molecule type" value="Genomic_DNA"/>
</dbReference>
<dbReference type="Gene3D" id="1.10.3210.10">
    <property type="entry name" value="Hypothetical protein af1432"/>
    <property type="match status" value="1"/>
</dbReference>
<organism evidence="1 2">
    <name type="scientific">Roseovarius halotolerans</name>
    <dbReference type="NCBI Taxonomy" id="505353"/>
    <lineage>
        <taxon>Bacteria</taxon>
        <taxon>Pseudomonadati</taxon>
        <taxon>Pseudomonadota</taxon>
        <taxon>Alphaproteobacteria</taxon>
        <taxon>Rhodobacterales</taxon>
        <taxon>Roseobacteraceae</taxon>
        <taxon>Roseovarius</taxon>
    </lineage>
</organism>
<keyword evidence="1" id="KW-0378">Hydrolase</keyword>
<evidence type="ECO:0000313" key="2">
    <source>
        <dbReference type="Proteomes" id="UP000193207"/>
    </source>
</evidence>
<accession>A0A1X6Z924</accession>
<dbReference type="Pfam" id="PF13328">
    <property type="entry name" value="HD_4"/>
    <property type="match status" value="1"/>
</dbReference>